<dbReference type="NCBIfam" id="TIGR03413">
    <property type="entry name" value="GSH_gloB"/>
    <property type="match status" value="1"/>
</dbReference>
<dbReference type="HAMAP" id="MF_01374">
    <property type="entry name" value="Glyoxalase_2"/>
    <property type="match status" value="1"/>
</dbReference>
<dbReference type="AlphaFoldDB" id="A0A6J5KBY5"/>
<evidence type="ECO:0000256" key="6">
    <source>
        <dbReference type="ARBA" id="ARBA00022833"/>
    </source>
</evidence>
<evidence type="ECO:0000256" key="5">
    <source>
        <dbReference type="ARBA" id="ARBA00022801"/>
    </source>
</evidence>
<dbReference type="EMBL" id="CADILN010000010">
    <property type="protein sequence ID" value="CAB4051753.1"/>
    <property type="molecule type" value="Genomic_DNA"/>
</dbReference>
<dbReference type="SUPFAM" id="SSF56281">
    <property type="entry name" value="Metallo-hydrolase/oxidoreductase"/>
    <property type="match status" value="1"/>
</dbReference>
<proteinExistence type="inferred from homology"/>
<keyword evidence="5 7" id="KW-0378">Hydrolase</keyword>
<dbReference type="CDD" id="cd07723">
    <property type="entry name" value="hydroxyacylglutathione_hydrolase_MBL-fold"/>
    <property type="match status" value="1"/>
</dbReference>
<dbReference type="InterPro" id="IPR036866">
    <property type="entry name" value="RibonucZ/Hydroxyglut_hydro"/>
</dbReference>
<dbReference type="EC" id="3.1.2.6" evidence="7"/>
<evidence type="ECO:0000256" key="4">
    <source>
        <dbReference type="ARBA" id="ARBA00022723"/>
    </source>
</evidence>
<comment type="similarity">
    <text evidence="3 7">Belongs to the metallo-beta-lactamase superfamily. Glyoxalase II family.</text>
</comment>
<feature type="binding site" evidence="7">
    <location>
        <position position="55"/>
    </location>
    <ligand>
        <name>Zn(2+)</name>
        <dbReference type="ChEBI" id="CHEBI:29105"/>
        <label>1</label>
    </ligand>
</feature>
<evidence type="ECO:0000256" key="2">
    <source>
        <dbReference type="ARBA" id="ARBA00004963"/>
    </source>
</evidence>
<feature type="domain" description="Metallo-beta-lactamase" evidence="8">
    <location>
        <begin position="14"/>
        <end position="177"/>
    </location>
</feature>
<dbReference type="Pfam" id="PF00753">
    <property type="entry name" value="Lactamase_B"/>
    <property type="match status" value="1"/>
</dbReference>
<dbReference type="UniPathway" id="UPA00619">
    <property type="reaction ID" value="UER00676"/>
</dbReference>
<comment type="catalytic activity">
    <reaction evidence="1 7">
        <text>an S-(2-hydroxyacyl)glutathione + H2O = a 2-hydroxy carboxylate + glutathione + H(+)</text>
        <dbReference type="Rhea" id="RHEA:21864"/>
        <dbReference type="ChEBI" id="CHEBI:15377"/>
        <dbReference type="ChEBI" id="CHEBI:15378"/>
        <dbReference type="ChEBI" id="CHEBI:57925"/>
        <dbReference type="ChEBI" id="CHEBI:58896"/>
        <dbReference type="ChEBI" id="CHEBI:71261"/>
        <dbReference type="EC" id="3.1.2.6"/>
    </reaction>
</comment>
<feature type="binding site" evidence="7">
    <location>
        <position position="57"/>
    </location>
    <ligand>
        <name>Zn(2+)</name>
        <dbReference type="ChEBI" id="CHEBI:29105"/>
        <label>1</label>
    </ligand>
</feature>
<sequence>MTELEYIPIPFFIDNYAWLITDRCSAIVVDPGEAAPVIQYCDENSLRLAGVMVTHHHSDHTAGIEALLAWAGDCSIPVYGPAKACIPSVSARVGHGFRLAFKEPAFEASVIAVPGHTQDHIAYFADAHSADGPHLFCGDTLFAGGCGRLLDGRPEQMLASLDSLAVLPRGTQVHCAHEYTLANLQFARQCEPSNADIDAWYRRAKSLRQDGLPTLPTSIELELAANPFLRVQSIELLCTLESRFQISISNRLAAFTLLRGWKDIFCAEEPIPTGRLWPSLL</sequence>
<feature type="binding site" evidence="7">
    <location>
        <position position="139"/>
    </location>
    <ligand>
        <name>Zn(2+)</name>
        <dbReference type="ChEBI" id="CHEBI:29105"/>
        <label>1</label>
    </ligand>
</feature>
<keyword evidence="4 7" id="KW-0479">Metal-binding</keyword>
<dbReference type="SMART" id="SM00849">
    <property type="entry name" value="Lactamase_B"/>
    <property type="match status" value="1"/>
</dbReference>
<dbReference type="RefSeq" id="WP_081588281.1">
    <property type="nucleotide sequence ID" value="NZ_CADILN010000010.1"/>
</dbReference>
<comment type="function">
    <text evidence="7">Thiolesterase that catalyzes the hydrolysis of S-D-lactoyl-glutathione to form glutathione and D-lactic acid.</text>
</comment>
<evidence type="ECO:0000259" key="8">
    <source>
        <dbReference type="SMART" id="SM00849"/>
    </source>
</evidence>
<evidence type="ECO:0000256" key="1">
    <source>
        <dbReference type="ARBA" id="ARBA00001623"/>
    </source>
</evidence>
<dbReference type="PANTHER" id="PTHR43705:SF1">
    <property type="entry name" value="HYDROXYACYLGLUTATHIONE HYDROLASE GLOB"/>
    <property type="match status" value="1"/>
</dbReference>
<dbReference type="Proteomes" id="UP000494102">
    <property type="component" value="Unassembled WGS sequence"/>
</dbReference>
<comment type="subunit">
    <text evidence="7">Monomer.</text>
</comment>
<dbReference type="InterPro" id="IPR032282">
    <property type="entry name" value="HAGH_C"/>
</dbReference>
<dbReference type="Gene3D" id="3.60.15.10">
    <property type="entry name" value="Ribonuclease Z/Hydroxyacylglutathione hydrolase-like"/>
    <property type="match status" value="1"/>
</dbReference>
<accession>A0A6J5KBY5</accession>
<dbReference type="InterPro" id="IPR035680">
    <property type="entry name" value="Clx_II_MBL"/>
</dbReference>
<feature type="binding site" evidence="7">
    <location>
        <position position="60"/>
    </location>
    <ligand>
        <name>Zn(2+)</name>
        <dbReference type="ChEBI" id="CHEBI:29105"/>
        <label>2</label>
    </ligand>
</feature>
<dbReference type="InterPro" id="IPR001279">
    <property type="entry name" value="Metallo-B-lactamas"/>
</dbReference>
<dbReference type="Pfam" id="PF16123">
    <property type="entry name" value="HAGH_C"/>
    <property type="match status" value="1"/>
</dbReference>
<protein>
    <recommendedName>
        <fullName evidence="7">Hydroxyacylglutathione hydrolase</fullName>
        <ecNumber evidence="7">3.1.2.6</ecNumber>
    </recommendedName>
    <alternativeName>
        <fullName evidence="7">Glyoxalase II</fullName>
        <shortName evidence="7">Glx II</shortName>
    </alternativeName>
</protein>
<dbReference type="InterPro" id="IPR050110">
    <property type="entry name" value="Glyoxalase_II_hydrolase"/>
</dbReference>
<name>A0A6J5KBY5_9BURK</name>
<feature type="binding site" evidence="7">
    <location>
        <position position="116"/>
    </location>
    <ligand>
        <name>Zn(2+)</name>
        <dbReference type="ChEBI" id="CHEBI:29105"/>
        <label>1</label>
    </ligand>
</feature>
<dbReference type="GO" id="GO:0004416">
    <property type="term" value="F:hydroxyacylglutathione hydrolase activity"/>
    <property type="evidence" value="ECO:0007669"/>
    <property type="project" value="UniProtKB-UniRule"/>
</dbReference>
<dbReference type="GO" id="GO:0019243">
    <property type="term" value="P:methylglyoxal catabolic process to D-lactate via S-lactoyl-glutathione"/>
    <property type="evidence" value="ECO:0007669"/>
    <property type="project" value="UniProtKB-UniRule"/>
</dbReference>
<dbReference type="GeneID" id="84319834"/>
<evidence type="ECO:0000313" key="9">
    <source>
        <dbReference type="EMBL" id="CAB4051753.1"/>
    </source>
</evidence>
<feature type="binding site" evidence="7">
    <location>
        <position position="139"/>
    </location>
    <ligand>
        <name>Zn(2+)</name>
        <dbReference type="ChEBI" id="CHEBI:29105"/>
        <label>2</label>
    </ligand>
</feature>
<reference evidence="9 10" key="1">
    <citation type="submission" date="2020-04" db="EMBL/GenBank/DDBJ databases">
        <authorList>
            <person name="De Canck E."/>
        </authorList>
    </citation>
    <scope>NUCLEOTIDE SEQUENCE [LARGE SCALE GENOMIC DNA]</scope>
    <source>
        <strain evidence="9 10">LMG 9964</strain>
    </source>
</reference>
<dbReference type="PIRSF" id="PIRSF005457">
    <property type="entry name" value="Glx"/>
    <property type="match status" value="1"/>
</dbReference>
<evidence type="ECO:0000256" key="3">
    <source>
        <dbReference type="ARBA" id="ARBA00006759"/>
    </source>
</evidence>
<organism evidence="9 10">
    <name type="scientific">Paraburkholderia phenoliruptrix</name>
    <dbReference type="NCBI Taxonomy" id="252970"/>
    <lineage>
        <taxon>Bacteria</taxon>
        <taxon>Pseudomonadati</taxon>
        <taxon>Pseudomonadota</taxon>
        <taxon>Betaproteobacteria</taxon>
        <taxon>Burkholderiales</taxon>
        <taxon>Burkholderiaceae</taxon>
        <taxon>Paraburkholderia</taxon>
    </lineage>
</organism>
<feature type="binding site" evidence="7">
    <location>
        <position position="177"/>
    </location>
    <ligand>
        <name>Zn(2+)</name>
        <dbReference type="ChEBI" id="CHEBI:29105"/>
        <label>2</label>
    </ligand>
</feature>
<dbReference type="GO" id="GO:0046872">
    <property type="term" value="F:metal ion binding"/>
    <property type="evidence" value="ECO:0007669"/>
    <property type="project" value="UniProtKB-KW"/>
</dbReference>
<dbReference type="PANTHER" id="PTHR43705">
    <property type="entry name" value="HYDROXYACYLGLUTATHIONE HYDROLASE"/>
    <property type="match status" value="1"/>
</dbReference>
<evidence type="ECO:0000313" key="10">
    <source>
        <dbReference type="Proteomes" id="UP000494102"/>
    </source>
</evidence>
<comment type="pathway">
    <text evidence="2 7">Secondary metabolite metabolism; methylglyoxal degradation; (R)-lactate from methylglyoxal: step 2/2.</text>
</comment>
<evidence type="ECO:0000256" key="7">
    <source>
        <dbReference type="HAMAP-Rule" id="MF_01374"/>
    </source>
</evidence>
<gene>
    <name evidence="9" type="primary">gloB_4</name>
    <name evidence="7" type="synonym">gloB</name>
    <name evidence="9" type="ORF">LMG9964_05432</name>
</gene>
<feature type="binding site" evidence="7">
    <location>
        <position position="59"/>
    </location>
    <ligand>
        <name>Zn(2+)</name>
        <dbReference type="ChEBI" id="CHEBI:29105"/>
        <label>2</label>
    </ligand>
</feature>
<dbReference type="InterPro" id="IPR017782">
    <property type="entry name" value="Hydroxyacylglutathione_Hdrlase"/>
</dbReference>
<comment type="cofactor">
    <cofactor evidence="7">
        <name>Zn(2+)</name>
        <dbReference type="ChEBI" id="CHEBI:29105"/>
    </cofactor>
    <text evidence="7">Binds 2 Zn(2+) ions per subunit.</text>
</comment>
<keyword evidence="6 7" id="KW-0862">Zinc</keyword>